<feature type="transmembrane region" description="Helical" evidence="1">
    <location>
        <begin position="208"/>
        <end position="231"/>
    </location>
</feature>
<keyword evidence="1" id="KW-1133">Transmembrane helix</keyword>
<feature type="transmembrane region" description="Helical" evidence="1">
    <location>
        <begin position="450"/>
        <end position="471"/>
    </location>
</feature>
<sequence length="484" mass="54299">MWRTTKYWLYFIHRWIGIATCLLFVLWFASGLVMLYAPFPSLEEAEELEGLPPIAWEQVDHGPDAAATASSDLREIILEMRGDRPVWRLSPWEAPAYAIWADTGTTAGPADEAEARENARLFGGADVSDIRLIHNDQWTVPGGYDLDRPLWKVELAGEAGRVLYVSSVDGSVVLDTSSRERFWNWLGSVPHWLYPRALREDQPLWRQVVMWVSGPCIIVAITGIWIGLTRLRMGRRRFSGGNMTPYRGWMKWHHVSGLIGSAFLLLWIFSGWLSVDPGRLFASEGVSPEAVRDYAGAKPLPAPDLAILSQVAGEARRVMVNSAAGQAQVRIQQPGTGDTVLNATSYEPLAVDEQQLRQSASSLLPGAAIVDAATLTEPDAYWYAVHGEVPLPVLRFRFDDPAETWVHIDPATGQLLAQSDSRRRTYRWLFDLFHRWDLNVLLETGPARDVLIWLMSLFGLISSVTAVYIGWKRLKRPSGARPQD</sequence>
<reference evidence="2 3" key="1">
    <citation type="submission" date="2024-04" db="EMBL/GenBank/DDBJ databases">
        <title>Aurantiacibacter sp. DGU6 16S ribosomal RNA gene Genome sequencing and assembly.</title>
        <authorList>
            <person name="Park S."/>
        </authorList>
    </citation>
    <scope>NUCLEOTIDE SEQUENCE [LARGE SCALE GENOMIC DNA]</scope>
    <source>
        <strain evidence="2 3">DGU6</strain>
    </source>
</reference>
<evidence type="ECO:0000313" key="2">
    <source>
        <dbReference type="EMBL" id="MEL1251149.1"/>
    </source>
</evidence>
<keyword evidence="1" id="KW-0472">Membrane</keyword>
<dbReference type="EMBL" id="JBBYHV010000002">
    <property type="protein sequence ID" value="MEL1251149.1"/>
    <property type="molecule type" value="Genomic_DNA"/>
</dbReference>
<evidence type="ECO:0000313" key="3">
    <source>
        <dbReference type="Proteomes" id="UP001497045"/>
    </source>
</evidence>
<proteinExistence type="predicted"/>
<gene>
    <name evidence="2" type="ORF">AAEO60_10740</name>
</gene>
<feature type="transmembrane region" description="Helical" evidence="1">
    <location>
        <begin position="12"/>
        <end position="37"/>
    </location>
</feature>
<keyword evidence="3" id="KW-1185">Reference proteome</keyword>
<protein>
    <submittedName>
        <fullName evidence="2">PepSY domain-containing protein</fullName>
    </submittedName>
</protein>
<dbReference type="PANTHER" id="PTHR34219">
    <property type="entry name" value="IRON-REGULATED INNER MEMBRANE PROTEIN-RELATED"/>
    <property type="match status" value="1"/>
</dbReference>
<name>A0ABU9IFF3_9SPHN</name>
<comment type="caution">
    <text evidence="2">The sequence shown here is derived from an EMBL/GenBank/DDBJ whole genome shotgun (WGS) entry which is preliminary data.</text>
</comment>
<dbReference type="PANTHER" id="PTHR34219:SF6">
    <property type="entry name" value="BLR3280 PROTEIN"/>
    <property type="match status" value="1"/>
</dbReference>
<accession>A0ABU9IFF3</accession>
<keyword evidence="1" id="KW-0812">Transmembrane</keyword>
<dbReference type="Proteomes" id="UP001497045">
    <property type="component" value="Unassembled WGS sequence"/>
</dbReference>
<dbReference type="Pfam" id="PF03929">
    <property type="entry name" value="PepSY_TM"/>
    <property type="match status" value="1"/>
</dbReference>
<feature type="transmembrane region" description="Helical" evidence="1">
    <location>
        <begin position="252"/>
        <end position="273"/>
    </location>
</feature>
<evidence type="ECO:0000256" key="1">
    <source>
        <dbReference type="SAM" id="Phobius"/>
    </source>
</evidence>
<dbReference type="InterPro" id="IPR005625">
    <property type="entry name" value="PepSY-ass_TM"/>
</dbReference>
<organism evidence="2 3">
    <name type="scientific">Aurantiacibacter gilvus</name>
    <dbReference type="NCBI Taxonomy" id="3139141"/>
    <lineage>
        <taxon>Bacteria</taxon>
        <taxon>Pseudomonadati</taxon>
        <taxon>Pseudomonadota</taxon>
        <taxon>Alphaproteobacteria</taxon>
        <taxon>Sphingomonadales</taxon>
        <taxon>Erythrobacteraceae</taxon>
        <taxon>Aurantiacibacter</taxon>
    </lineage>
</organism>
<dbReference type="RefSeq" id="WP_341673711.1">
    <property type="nucleotide sequence ID" value="NZ_JBBYHV010000002.1"/>
</dbReference>